<keyword evidence="7" id="KW-1185">Reference proteome</keyword>
<evidence type="ECO:0000256" key="3">
    <source>
        <dbReference type="ARBA" id="ARBA00022729"/>
    </source>
</evidence>
<dbReference type="InterPro" id="IPR036383">
    <property type="entry name" value="TSP1_rpt_sf"/>
</dbReference>
<dbReference type="Proteomes" id="UP000887574">
    <property type="component" value="Unplaced"/>
</dbReference>
<dbReference type="PANTHER" id="PTHR22906:SF43">
    <property type="entry name" value="PROPERDIN"/>
    <property type="match status" value="1"/>
</dbReference>
<evidence type="ECO:0000256" key="5">
    <source>
        <dbReference type="ARBA" id="ARBA00023157"/>
    </source>
</evidence>
<dbReference type="AlphaFoldDB" id="A0A915EMN2"/>
<dbReference type="PROSITE" id="PS50092">
    <property type="entry name" value="TSP1"/>
    <property type="match status" value="1"/>
</dbReference>
<sequence>MVALFCCLWSGLEARIRSCPDGKDCSTTGLSFEIEACNIQPCSTSFNVECQFVSEWQEWNHCSKSCGGGRQMRTRKCLASLIFLCDGYAKEERPCNTKACDAADQVQQNKLENVIPEWSDWSDWSKCSCFTLNKFRRRYCKIIDPAIQVFAQAPSSNNRLVNIQLCLNLFIVRSWIRFEALTAWGIPLTNDPASPNLLAKAKWWMANGRDGLIGLCALTLVSMAKGPGPGTVLSLDQKMVVSSVLVRTLNCRLALNRPNALYPSQCQSSILQEAFQNEYCWWFRLLVNTSSSCARPMEPMVGVVELLLALWLFLPVPQSFVLIPAPSNGGKVCIGLAYMTSVCSRPYCSGLLWLHPFHSLTNHHIHRFHRWTVGRVERVDFLLNH</sequence>
<feature type="signal peptide" evidence="6">
    <location>
        <begin position="1"/>
        <end position="18"/>
    </location>
</feature>
<evidence type="ECO:0000256" key="6">
    <source>
        <dbReference type="SAM" id="SignalP"/>
    </source>
</evidence>
<dbReference type="WBParaSite" id="jg6977">
    <property type="protein sequence ID" value="jg6977"/>
    <property type="gene ID" value="jg6977"/>
</dbReference>
<keyword evidence="2" id="KW-0964">Secreted</keyword>
<proteinExistence type="predicted"/>
<evidence type="ECO:0000313" key="7">
    <source>
        <dbReference type="Proteomes" id="UP000887574"/>
    </source>
</evidence>
<evidence type="ECO:0000256" key="1">
    <source>
        <dbReference type="ARBA" id="ARBA00004613"/>
    </source>
</evidence>
<protein>
    <submittedName>
        <fullName evidence="8">Uncharacterized protein</fullName>
    </submittedName>
</protein>
<dbReference type="SUPFAM" id="SSF82895">
    <property type="entry name" value="TSP-1 type 1 repeat"/>
    <property type="match status" value="2"/>
</dbReference>
<dbReference type="SMART" id="SM00209">
    <property type="entry name" value="TSP1"/>
    <property type="match status" value="3"/>
</dbReference>
<reference evidence="8" key="1">
    <citation type="submission" date="2022-11" db="UniProtKB">
        <authorList>
            <consortium name="WormBaseParasite"/>
        </authorList>
    </citation>
    <scope>IDENTIFICATION</scope>
</reference>
<evidence type="ECO:0000256" key="2">
    <source>
        <dbReference type="ARBA" id="ARBA00022525"/>
    </source>
</evidence>
<dbReference type="Gene3D" id="2.20.100.10">
    <property type="entry name" value="Thrombospondin type-1 (TSP1) repeat"/>
    <property type="match status" value="1"/>
</dbReference>
<keyword evidence="4" id="KW-0677">Repeat</keyword>
<feature type="chain" id="PRO_5038137698" evidence="6">
    <location>
        <begin position="19"/>
        <end position="385"/>
    </location>
</feature>
<evidence type="ECO:0000313" key="8">
    <source>
        <dbReference type="WBParaSite" id="jg6977"/>
    </source>
</evidence>
<dbReference type="PANTHER" id="PTHR22906">
    <property type="entry name" value="PROPERDIN"/>
    <property type="match status" value="1"/>
</dbReference>
<keyword evidence="5" id="KW-1015">Disulfide bond</keyword>
<dbReference type="InterPro" id="IPR052065">
    <property type="entry name" value="Compl_asym_regulator"/>
</dbReference>
<organism evidence="7 8">
    <name type="scientific">Ditylenchus dipsaci</name>
    <dbReference type="NCBI Taxonomy" id="166011"/>
    <lineage>
        <taxon>Eukaryota</taxon>
        <taxon>Metazoa</taxon>
        <taxon>Ecdysozoa</taxon>
        <taxon>Nematoda</taxon>
        <taxon>Chromadorea</taxon>
        <taxon>Rhabditida</taxon>
        <taxon>Tylenchina</taxon>
        <taxon>Tylenchomorpha</taxon>
        <taxon>Sphaerularioidea</taxon>
        <taxon>Anguinidae</taxon>
        <taxon>Anguininae</taxon>
        <taxon>Ditylenchus</taxon>
    </lineage>
</organism>
<dbReference type="InterPro" id="IPR000884">
    <property type="entry name" value="TSP1_rpt"/>
</dbReference>
<accession>A0A915EMN2</accession>
<dbReference type="Pfam" id="PF00090">
    <property type="entry name" value="TSP_1"/>
    <property type="match status" value="2"/>
</dbReference>
<comment type="subcellular location">
    <subcellularLocation>
        <location evidence="1">Secreted</location>
    </subcellularLocation>
</comment>
<evidence type="ECO:0000256" key="4">
    <source>
        <dbReference type="ARBA" id="ARBA00022737"/>
    </source>
</evidence>
<name>A0A915EMN2_9BILA</name>
<keyword evidence="3 6" id="KW-0732">Signal</keyword>